<evidence type="ECO:0000256" key="5">
    <source>
        <dbReference type="SAM" id="SignalP"/>
    </source>
</evidence>
<protein>
    <recommendedName>
        <fullName evidence="6">MYND-type domain-containing protein</fullName>
    </recommendedName>
</protein>
<organism evidence="7 8">
    <name type="scientific">Paramarasmius palmivorus</name>
    <dbReference type="NCBI Taxonomy" id="297713"/>
    <lineage>
        <taxon>Eukaryota</taxon>
        <taxon>Fungi</taxon>
        <taxon>Dikarya</taxon>
        <taxon>Basidiomycota</taxon>
        <taxon>Agaricomycotina</taxon>
        <taxon>Agaricomycetes</taxon>
        <taxon>Agaricomycetidae</taxon>
        <taxon>Agaricales</taxon>
        <taxon>Marasmiineae</taxon>
        <taxon>Marasmiaceae</taxon>
        <taxon>Paramarasmius</taxon>
    </lineage>
</organism>
<evidence type="ECO:0000256" key="4">
    <source>
        <dbReference type="PROSITE-ProRule" id="PRU00134"/>
    </source>
</evidence>
<feature type="chain" id="PRO_5043664989" description="MYND-type domain-containing protein" evidence="5">
    <location>
        <begin position="23"/>
        <end position="690"/>
    </location>
</feature>
<sequence length="690" mass="78630">MYFKFPAIFSVVAVLFAGQAFGAAQIATDPVAACNPPNNGDHHGGSSCKFYSGPSDSSHVVSGTLMWSSYYDEDVSDPYDRKLEATMSAKVSQYTYKCHCRKTYASRSDATDALRRLGPPPSFPDISHPTATLEVPTALEILTHLYNELGYGRPEHTKTQVSMHIKRNWVLISPWVRFFLEHFAVVDFNDYPTTEEGQVYIEIAIDVLAGLLRFVNHCPGSTRHHENRRIGRMTPWVTPLLARLWLKLQNPGHRKWWETAVLMENFIMSDKHGIGIAFGHCLEDIYDQTGGTTDMVKISIMRIRKWGAYAYHQTLNGPYWGGFRALFVPLWISFHQIDTVYLRSLCQGGAGFMVHVFHAMASRPRTLSAFQETSIEFQAALGIVEICMNFIESSMSGPRWVAEVLDAGLIRAMFKALSNISEAYDRARAEDAQKKRMCYILMQVLKRIEHHLVYPSILQRFVSATKTVEETGLSQALNPKPEYFWPVWEQAKAKAKELRTLFVRYRAEKVFFCDNEMCPLKDTDYKRSTKPRYLRCSACTSAMYCSHRCGRQDWKRHQETCLKIAPLWKGGRPIPPSKMEIGFFQVVIRNHATNHAEEIRKELASVRISENDIRERPVVMYNMGSVEQPDLTFKIESYRNIISDTRLSVQDIAALESSDSLDRVMVCAFYPAGRCAHTAAWTTVMSIPNP</sequence>
<dbReference type="Proteomes" id="UP001383192">
    <property type="component" value="Unassembled WGS sequence"/>
</dbReference>
<dbReference type="PROSITE" id="PS01360">
    <property type="entry name" value="ZF_MYND_1"/>
    <property type="match status" value="1"/>
</dbReference>
<dbReference type="SUPFAM" id="SSF144232">
    <property type="entry name" value="HIT/MYND zinc finger-like"/>
    <property type="match status" value="1"/>
</dbReference>
<keyword evidence="2 4" id="KW-0863">Zinc-finger</keyword>
<evidence type="ECO:0000256" key="2">
    <source>
        <dbReference type="ARBA" id="ARBA00022771"/>
    </source>
</evidence>
<dbReference type="Pfam" id="PF01753">
    <property type="entry name" value="zf-MYND"/>
    <property type="match status" value="1"/>
</dbReference>
<proteinExistence type="predicted"/>
<reference evidence="7 8" key="1">
    <citation type="submission" date="2024-01" db="EMBL/GenBank/DDBJ databases">
        <title>A draft genome for a cacao thread blight-causing isolate of Paramarasmius palmivorus.</title>
        <authorList>
            <person name="Baruah I.K."/>
            <person name="Bukari Y."/>
            <person name="Amoako-Attah I."/>
            <person name="Meinhardt L.W."/>
            <person name="Bailey B.A."/>
            <person name="Cohen S.P."/>
        </authorList>
    </citation>
    <scope>NUCLEOTIDE SEQUENCE [LARGE SCALE GENOMIC DNA]</scope>
    <source>
        <strain evidence="7 8">GH-12</strain>
    </source>
</reference>
<keyword evidence="8" id="KW-1185">Reference proteome</keyword>
<name>A0AAW0CIN4_9AGAR</name>
<dbReference type="PROSITE" id="PS50865">
    <property type="entry name" value="ZF_MYND_2"/>
    <property type="match status" value="1"/>
</dbReference>
<evidence type="ECO:0000259" key="6">
    <source>
        <dbReference type="PROSITE" id="PS50865"/>
    </source>
</evidence>
<dbReference type="Gene3D" id="6.10.140.2220">
    <property type="match status" value="1"/>
</dbReference>
<feature type="domain" description="MYND-type" evidence="6">
    <location>
        <begin position="510"/>
        <end position="561"/>
    </location>
</feature>
<evidence type="ECO:0000313" key="8">
    <source>
        <dbReference type="Proteomes" id="UP001383192"/>
    </source>
</evidence>
<keyword evidence="1" id="KW-0479">Metal-binding</keyword>
<dbReference type="InterPro" id="IPR002893">
    <property type="entry name" value="Znf_MYND"/>
</dbReference>
<keyword evidence="5" id="KW-0732">Signal</keyword>
<dbReference type="EMBL" id="JAYKXP010000043">
    <property type="protein sequence ID" value="KAK7038767.1"/>
    <property type="molecule type" value="Genomic_DNA"/>
</dbReference>
<evidence type="ECO:0000313" key="7">
    <source>
        <dbReference type="EMBL" id="KAK7038767.1"/>
    </source>
</evidence>
<evidence type="ECO:0000256" key="3">
    <source>
        <dbReference type="ARBA" id="ARBA00022833"/>
    </source>
</evidence>
<keyword evidence="3" id="KW-0862">Zinc</keyword>
<dbReference type="AlphaFoldDB" id="A0AAW0CIN4"/>
<accession>A0AAW0CIN4</accession>
<comment type="caution">
    <text evidence="7">The sequence shown here is derived from an EMBL/GenBank/DDBJ whole genome shotgun (WGS) entry which is preliminary data.</text>
</comment>
<feature type="signal peptide" evidence="5">
    <location>
        <begin position="1"/>
        <end position="22"/>
    </location>
</feature>
<evidence type="ECO:0000256" key="1">
    <source>
        <dbReference type="ARBA" id="ARBA00022723"/>
    </source>
</evidence>
<dbReference type="GO" id="GO:0008270">
    <property type="term" value="F:zinc ion binding"/>
    <property type="evidence" value="ECO:0007669"/>
    <property type="project" value="UniProtKB-KW"/>
</dbReference>
<gene>
    <name evidence="7" type="ORF">VNI00_010652</name>
</gene>